<dbReference type="RefSeq" id="WP_188930122.1">
    <property type="nucleotide sequence ID" value="NZ_BMJC01000001.1"/>
</dbReference>
<evidence type="ECO:0000256" key="4">
    <source>
        <dbReference type="ARBA" id="ARBA00022833"/>
    </source>
</evidence>
<comment type="caution">
    <text evidence="7">The sequence shown here is derived from an EMBL/GenBank/DDBJ whole genome shotgun (WGS) entry which is preliminary data.</text>
</comment>
<dbReference type="PANTHER" id="PTHR30471:SF3">
    <property type="entry name" value="UPF0758 PROTEIN YEES-RELATED"/>
    <property type="match status" value="1"/>
</dbReference>
<dbReference type="AlphaFoldDB" id="A0A8J2XS73"/>
<dbReference type="GO" id="GO:0046872">
    <property type="term" value="F:metal ion binding"/>
    <property type="evidence" value="ECO:0007669"/>
    <property type="project" value="UniProtKB-KW"/>
</dbReference>
<dbReference type="PROSITE" id="PS50249">
    <property type="entry name" value="MPN"/>
    <property type="match status" value="1"/>
</dbReference>
<organism evidence="7 8">
    <name type="scientific">Puia dinghuensis</name>
    <dbReference type="NCBI Taxonomy" id="1792502"/>
    <lineage>
        <taxon>Bacteria</taxon>
        <taxon>Pseudomonadati</taxon>
        <taxon>Bacteroidota</taxon>
        <taxon>Chitinophagia</taxon>
        <taxon>Chitinophagales</taxon>
        <taxon>Chitinophagaceae</taxon>
        <taxon>Puia</taxon>
    </lineage>
</organism>
<dbReference type="InterPro" id="IPR025657">
    <property type="entry name" value="RadC_JAB"/>
</dbReference>
<keyword evidence="5" id="KW-0482">Metalloprotease</keyword>
<dbReference type="Proteomes" id="UP000607559">
    <property type="component" value="Unassembled WGS sequence"/>
</dbReference>
<dbReference type="InterPro" id="IPR001405">
    <property type="entry name" value="UPF0758"/>
</dbReference>
<protein>
    <submittedName>
        <fullName evidence="7">DNA repair protein</fullName>
    </submittedName>
</protein>
<dbReference type="GO" id="GO:0006508">
    <property type="term" value="P:proteolysis"/>
    <property type="evidence" value="ECO:0007669"/>
    <property type="project" value="UniProtKB-KW"/>
</dbReference>
<dbReference type="PROSITE" id="PS01302">
    <property type="entry name" value="UPF0758"/>
    <property type="match status" value="1"/>
</dbReference>
<dbReference type="GO" id="GO:0008237">
    <property type="term" value="F:metallopeptidase activity"/>
    <property type="evidence" value="ECO:0007669"/>
    <property type="project" value="UniProtKB-KW"/>
</dbReference>
<keyword evidence="3" id="KW-0378">Hydrolase</keyword>
<keyword evidence="4" id="KW-0862">Zinc</keyword>
<sequence length="156" mass="17200">MEHNVETSSPATIPQIQLIYVSGSPHDPQQVVNDSETAYKHFKESWNQETIELLVECKVMYLNRAAQLLGIYPVSSGGRVDAEVDPRLIFAGALLCAATDIVVCHNHPSGNLKLSDTSKAFARKLQEGAKLFDMKLKDFLIISTTGYKSMCDDGLL</sequence>
<keyword evidence="1" id="KW-0645">Protease</keyword>
<evidence type="ECO:0000256" key="5">
    <source>
        <dbReference type="ARBA" id="ARBA00023049"/>
    </source>
</evidence>
<accession>A0A8J2XS73</accession>
<keyword evidence="8" id="KW-1185">Reference proteome</keyword>
<evidence type="ECO:0000313" key="8">
    <source>
        <dbReference type="Proteomes" id="UP000607559"/>
    </source>
</evidence>
<feature type="domain" description="MPN" evidence="6">
    <location>
        <begin position="31"/>
        <end position="156"/>
    </location>
</feature>
<reference evidence="7" key="1">
    <citation type="journal article" date="2014" name="Int. J. Syst. Evol. Microbiol.">
        <title>Complete genome sequence of Corynebacterium casei LMG S-19264T (=DSM 44701T), isolated from a smear-ripened cheese.</title>
        <authorList>
            <consortium name="US DOE Joint Genome Institute (JGI-PGF)"/>
            <person name="Walter F."/>
            <person name="Albersmeier A."/>
            <person name="Kalinowski J."/>
            <person name="Ruckert C."/>
        </authorList>
    </citation>
    <scope>NUCLEOTIDE SEQUENCE</scope>
    <source>
        <strain evidence="7">CGMCC 1.15448</strain>
    </source>
</reference>
<evidence type="ECO:0000259" key="6">
    <source>
        <dbReference type="PROSITE" id="PS50249"/>
    </source>
</evidence>
<name>A0A8J2XS73_9BACT</name>
<evidence type="ECO:0000256" key="1">
    <source>
        <dbReference type="ARBA" id="ARBA00022670"/>
    </source>
</evidence>
<reference evidence="7" key="2">
    <citation type="submission" date="2020-09" db="EMBL/GenBank/DDBJ databases">
        <authorList>
            <person name="Sun Q."/>
            <person name="Zhou Y."/>
        </authorList>
    </citation>
    <scope>NUCLEOTIDE SEQUENCE</scope>
    <source>
        <strain evidence="7">CGMCC 1.15448</strain>
    </source>
</reference>
<gene>
    <name evidence="7" type="ORF">GCM10011511_15210</name>
</gene>
<evidence type="ECO:0000313" key="7">
    <source>
        <dbReference type="EMBL" id="GGA92769.1"/>
    </source>
</evidence>
<dbReference type="PANTHER" id="PTHR30471">
    <property type="entry name" value="DNA REPAIR PROTEIN RADC"/>
    <property type="match status" value="1"/>
</dbReference>
<dbReference type="Gene3D" id="3.40.140.10">
    <property type="entry name" value="Cytidine Deaminase, domain 2"/>
    <property type="match status" value="1"/>
</dbReference>
<dbReference type="InterPro" id="IPR020891">
    <property type="entry name" value="UPF0758_CS"/>
</dbReference>
<dbReference type="InterPro" id="IPR037518">
    <property type="entry name" value="MPN"/>
</dbReference>
<evidence type="ECO:0000256" key="3">
    <source>
        <dbReference type="ARBA" id="ARBA00022801"/>
    </source>
</evidence>
<dbReference type="EMBL" id="BMJC01000001">
    <property type="protein sequence ID" value="GGA92769.1"/>
    <property type="molecule type" value="Genomic_DNA"/>
</dbReference>
<keyword evidence="2" id="KW-0479">Metal-binding</keyword>
<evidence type="ECO:0000256" key="2">
    <source>
        <dbReference type="ARBA" id="ARBA00022723"/>
    </source>
</evidence>
<proteinExistence type="predicted"/>
<dbReference type="Pfam" id="PF04002">
    <property type="entry name" value="RadC"/>
    <property type="match status" value="1"/>
</dbReference>